<dbReference type="AlphaFoldDB" id="A0A0B1T6Q7"/>
<dbReference type="EMBL" id="KN551781">
    <property type="protein sequence ID" value="KHJ91821.1"/>
    <property type="molecule type" value="Genomic_DNA"/>
</dbReference>
<keyword evidence="4" id="KW-1185">Reference proteome</keyword>
<proteinExistence type="predicted"/>
<keyword evidence="1" id="KW-0812">Transmembrane</keyword>
<sequence>MLAMNRFVAIVFPLKLEVWLDTRRTYIIIGCCIIFGGFNCVICLSGAVQSLWDPLFPTFYFTNQTNFVAVFMRSVDLYFSELVVCSSLVIYLVIVAYLILKIHQTSIPVLSGEV</sequence>
<feature type="transmembrane region" description="Helical" evidence="1">
    <location>
        <begin position="25"/>
        <end position="48"/>
    </location>
</feature>
<keyword evidence="1" id="KW-1133">Transmembrane helix</keyword>
<feature type="domain" description="7TM GPCR serpentine receptor class x (Srx)" evidence="2">
    <location>
        <begin position="2"/>
        <end position="102"/>
    </location>
</feature>
<reference evidence="3 4" key="1">
    <citation type="submission" date="2014-03" db="EMBL/GenBank/DDBJ databases">
        <title>Draft genome of the hookworm Oesophagostomum dentatum.</title>
        <authorList>
            <person name="Mitreva M."/>
        </authorList>
    </citation>
    <scope>NUCLEOTIDE SEQUENCE [LARGE SCALE GENOMIC DNA]</scope>
    <source>
        <strain evidence="3 4">OD-Hann</strain>
    </source>
</reference>
<evidence type="ECO:0000259" key="2">
    <source>
        <dbReference type="Pfam" id="PF10328"/>
    </source>
</evidence>
<dbReference type="OrthoDB" id="5854687at2759"/>
<feature type="transmembrane region" description="Helical" evidence="1">
    <location>
        <begin position="77"/>
        <end position="100"/>
    </location>
</feature>
<evidence type="ECO:0000313" key="3">
    <source>
        <dbReference type="EMBL" id="KHJ91821.1"/>
    </source>
</evidence>
<evidence type="ECO:0000313" key="4">
    <source>
        <dbReference type="Proteomes" id="UP000053660"/>
    </source>
</evidence>
<protein>
    <recommendedName>
        <fullName evidence="2">7TM GPCR serpentine receptor class x (Srx) domain-containing protein</fullName>
    </recommendedName>
</protein>
<dbReference type="Proteomes" id="UP000053660">
    <property type="component" value="Unassembled WGS sequence"/>
</dbReference>
<dbReference type="Gene3D" id="1.20.1070.10">
    <property type="entry name" value="Rhodopsin 7-helix transmembrane proteins"/>
    <property type="match status" value="1"/>
</dbReference>
<organism evidence="3 4">
    <name type="scientific">Oesophagostomum dentatum</name>
    <name type="common">Nodular worm</name>
    <dbReference type="NCBI Taxonomy" id="61180"/>
    <lineage>
        <taxon>Eukaryota</taxon>
        <taxon>Metazoa</taxon>
        <taxon>Ecdysozoa</taxon>
        <taxon>Nematoda</taxon>
        <taxon>Chromadorea</taxon>
        <taxon>Rhabditida</taxon>
        <taxon>Rhabditina</taxon>
        <taxon>Rhabditomorpha</taxon>
        <taxon>Strongyloidea</taxon>
        <taxon>Strongylidae</taxon>
        <taxon>Oesophagostomum</taxon>
    </lineage>
</organism>
<name>A0A0B1T6Q7_OESDE</name>
<dbReference type="InterPro" id="IPR019430">
    <property type="entry name" value="7TM_GPCR_serpentine_rcpt_Srx"/>
</dbReference>
<evidence type="ECO:0000256" key="1">
    <source>
        <dbReference type="SAM" id="Phobius"/>
    </source>
</evidence>
<accession>A0A0B1T6Q7</accession>
<gene>
    <name evidence="3" type="ORF">OESDEN_08301</name>
</gene>
<dbReference type="Pfam" id="PF10328">
    <property type="entry name" value="7TM_GPCR_Srx"/>
    <property type="match status" value="1"/>
</dbReference>
<keyword evidence="1" id="KW-0472">Membrane</keyword>
<dbReference type="SUPFAM" id="SSF81321">
    <property type="entry name" value="Family A G protein-coupled receptor-like"/>
    <property type="match status" value="1"/>
</dbReference>